<feature type="compositionally biased region" description="Low complexity" evidence="1">
    <location>
        <begin position="583"/>
        <end position="596"/>
    </location>
</feature>
<feature type="region of interest" description="Disordered" evidence="1">
    <location>
        <begin position="308"/>
        <end position="329"/>
    </location>
</feature>
<dbReference type="OrthoDB" id="2555666at2759"/>
<reference evidence="2" key="1">
    <citation type="submission" date="2014-06" db="EMBL/GenBank/DDBJ databases">
        <authorList>
            <person name="Ju J."/>
            <person name="Zhang J."/>
        </authorList>
    </citation>
    <scope>NUCLEOTIDE SEQUENCE</scope>
    <source>
        <strain evidence="2">SscI8</strain>
    </source>
</reference>
<protein>
    <submittedName>
        <fullName evidence="2">Uncharacterized protein</fullName>
    </submittedName>
</protein>
<feature type="compositionally biased region" description="Low complexity" evidence="1">
    <location>
        <begin position="309"/>
        <end position="325"/>
    </location>
</feature>
<feature type="compositionally biased region" description="Low complexity" evidence="1">
    <location>
        <begin position="425"/>
        <end position="441"/>
    </location>
</feature>
<organism evidence="2">
    <name type="scientific">Sporisorium scitamineum</name>
    <dbReference type="NCBI Taxonomy" id="49012"/>
    <lineage>
        <taxon>Eukaryota</taxon>
        <taxon>Fungi</taxon>
        <taxon>Dikarya</taxon>
        <taxon>Basidiomycota</taxon>
        <taxon>Ustilaginomycotina</taxon>
        <taxon>Ustilaginomycetes</taxon>
        <taxon>Ustilaginales</taxon>
        <taxon>Ustilaginaceae</taxon>
        <taxon>Sporisorium</taxon>
    </lineage>
</organism>
<feature type="region of interest" description="Disordered" evidence="1">
    <location>
        <begin position="570"/>
        <end position="598"/>
    </location>
</feature>
<feature type="compositionally biased region" description="Low complexity" evidence="1">
    <location>
        <begin position="717"/>
        <end position="754"/>
    </location>
</feature>
<accession>A0A127ZCA7</accession>
<feature type="region of interest" description="Disordered" evidence="1">
    <location>
        <begin position="791"/>
        <end position="810"/>
    </location>
</feature>
<feature type="region of interest" description="Disordered" evidence="1">
    <location>
        <begin position="348"/>
        <end position="395"/>
    </location>
</feature>
<proteinExistence type="predicted"/>
<dbReference type="EMBL" id="LK056663">
    <property type="protein sequence ID" value="CDU23612.1"/>
    <property type="molecule type" value="Genomic_DNA"/>
</dbReference>
<dbReference type="AlphaFoldDB" id="A0A127ZCA7"/>
<feature type="region of interest" description="Disordered" evidence="1">
    <location>
        <begin position="705"/>
        <end position="775"/>
    </location>
</feature>
<gene>
    <name evidence="2" type="ORF">SPSC_02241</name>
</gene>
<evidence type="ECO:0000256" key="1">
    <source>
        <dbReference type="SAM" id="MobiDB-lite"/>
    </source>
</evidence>
<evidence type="ECO:0000313" key="2">
    <source>
        <dbReference type="EMBL" id="CDU23612.1"/>
    </source>
</evidence>
<name>A0A127ZCA7_9BASI</name>
<feature type="region of interest" description="Disordered" evidence="1">
    <location>
        <begin position="425"/>
        <end position="491"/>
    </location>
</feature>
<sequence length="810" mass="84046">MAPIIASAGQTRSRLPTKWMQGASTTTKLVDGRTSPSESPLRWSTHTLAADPHDTVRSRADSTASTFVDTFAHRRKNRISDLTFVDHFDQAALTHLPRSDSLASNLNDASLTLNNDDDDNDDKSSDLTHLTSHKAASILTNEYDHHASNAPLPHTDAIDNDDVDLEDDDAMAQRIDRLMEATIQALEASNRLVLDTLSSRAMLAQLNAIEAALDSHLDAREAHLKRRIQAVTDMTDFVAKTSAELSKLTGASNGPRVPSGVASTSQLSTLADPAELQVRDAAATGIVQALDRDATIGKTAAKRLERMLQTPSPTASPTSAAPAQQRKNYHNAGRRAFSISSFASVQSSIAEEAQHEHQGPIADDAPSVSAPAQDALVTPSDSCTTTPHKKRSVSYDSRAPGAIKLMSKLAGPTKASTAGAVSNATSIPASSVAPVSASSESDGAKRQTTMRPSLMATLRQEPTLASSSHSSREHATTRPQTKGVSGLPSYSASAHSKASASVGVASTSIESTLAALLGMPSTAASESSRTETPSESLYFDSAMEDSISSASPPTPGSIHAIHGMLATPWKPATQESGQDGADAAPSSQPRSARRASIYSNMVSPRASLSLSDRDRAQQLSLQLAELASERVTWNPQSVGSADLNTAGSWTSGAGAGGGGALRALQKLNEMSAAKIAGQGSTSAEQQGGSKRVSLGLGLPSFSALRPSASRSTSTMNASSVTVPPAASAEASAPSSSPEQPPCSAVEEVASAKASGNANLARDRAPTTDSDTNAAADVSCSSLLGGGWRSWASWNTAPAAPVNGETSTPQK</sequence>